<dbReference type="InterPro" id="IPR001345">
    <property type="entry name" value="PG/BPGM_mutase_AS"/>
</dbReference>
<feature type="active site" description="Proton donor/acceptor" evidence="1">
    <location>
        <position position="88"/>
    </location>
</feature>
<proteinExistence type="predicted"/>
<dbReference type="InterPro" id="IPR013078">
    <property type="entry name" value="His_Pase_superF_clade-1"/>
</dbReference>
<dbReference type="Pfam" id="PF00300">
    <property type="entry name" value="His_Phos_1"/>
    <property type="match status" value="1"/>
</dbReference>
<dbReference type="Proteomes" id="UP000560081">
    <property type="component" value="Unassembled WGS sequence"/>
</dbReference>
<evidence type="ECO:0000256" key="1">
    <source>
        <dbReference type="PIRSR" id="PIRSR613078-1"/>
    </source>
</evidence>
<dbReference type="RefSeq" id="WP_135027875.1">
    <property type="nucleotide sequence ID" value="NZ_BMLA01000001.1"/>
</dbReference>
<dbReference type="SMART" id="SM00855">
    <property type="entry name" value="PGAM"/>
    <property type="match status" value="1"/>
</dbReference>
<dbReference type="GO" id="GO:0016791">
    <property type="term" value="F:phosphatase activity"/>
    <property type="evidence" value="ECO:0007669"/>
    <property type="project" value="TreeGrafter"/>
</dbReference>
<dbReference type="OrthoDB" id="4697614at2"/>
<sequence>MRLILLRHGQTEWNALDRYQGGSDVELNRTGERQARAAAAGPVGDLLQQACALRAVTSPLVRARRTAEIVLEDSVGAADLTVDPELRELGGGAWEGLEMATIAQRWPREHHAWRTVPDLDAGPVGGEVLRVGGQRVLAAAARHAAEAGWPASDLDAPGDDGPRTLLVVAHGAVIRAAVGLALGREGPEFAAIPRIDNARAAVLEGAFTRAGGSGGPGRWSLVGYGI</sequence>
<dbReference type="InterPro" id="IPR029033">
    <property type="entry name" value="His_PPase_superfam"/>
</dbReference>
<feature type="binding site" evidence="2">
    <location>
        <position position="62"/>
    </location>
    <ligand>
        <name>substrate</name>
    </ligand>
</feature>
<name>A0A4Y8X5U8_9MICC</name>
<dbReference type="CDD" id="cd07067">
    <property type="entry name" value="HP_PGM_like"/>
    <property type="match status" value="1"/>
</dbReference>
<dbReference type="InterPro" id="IPR050275">
    <property type="entry name" value="PGM_Phosphatase"/>
</dbReference>
<dbReference type="PROSITE" id="PS00175">
    <property type="entry name" value="PG_MUTASE"/>
    <property type="match status" value="1"/>
</dbReference>
<accession>A0A4Y8X5U8</accession>
<gene>
    <name evidence="3" type="ORF">BJ976_001188</name>
</gene>
<keyword evidence="4" id="KW-1185">Reference proteome</keyword>
<comment type="caution">
    <text evidence="3">The sequence shown here is derived from an EMBL/GenBank/DDBJ whole genome shotgun (WGS) entry which is preliminary data.</text>
</comment>
<dbReference type="PANTHER" id="PTHR48100">
    <property type="entry name" value="BROAD-SPECIFICITY PHOSPHATASE YOR283W-RELATED"/>
    <property type="match status" value="1"/>
</dbReference>
<protein>
    <submittedName>
        <fullName evidence="3">Broad specificity phosphatase PhoE</fullName>
    </submittedName>
</protein>
<evidence type="ECO:0000313" key="3">
    <source>
        <dbReference type="EMBL" id="MBB4882837.1"/>
    </source>
</evidence>
<feature type="active site" description="Tele-phosphohistidine intermediate" evidence="1">
    <location>
        <position position="8"/>
    </location>
</feature>
<evidence type="ECO:0000313" key="4">
    <source>
        <dbReference type="Proteomes" id="UP000560081"/>
    </source>
</evidence>
<dbReference type="EMBL" id="JACHMC010000001">
    <property type="protein sequence ID" value="MBB4882837.1"/>
    <property type="molecule type" value="Genomic_DNA"/>
</dbReference>
<reference evidence="3 4" key="1">
    <citation type="submission" date="2020-08" db="EMBL/GenBank/DDBJ databases">
        <title>Sequencing the genomes of 1000 actinobacteria strains.</title>
        <authorList>
            <person name="Klenk H.-P."/>
        </authorList>
    </citation>
    <scope>NUCLEOTIDE SEQUENCE [LARGE SCALE GENOMIC DNA]</scope>
    <source>
        <strain evidence="3 4">DSM 19079</strain>
    </source>
</reference>
<organism evidence="3 4">
    <name type="scientific">Micrococcus flavus</name>
    <dbReference type="NCBI Taxonomy" id="384602"/>
    <lineage>
        <taxon>Bacteria</taxon>
        <taxon>Bacillati</taxon>
        <taxon>Actinomycetota</taxon>
        <taxon>Actinomycetes</taxon>
        <taxon>Micrococcales</taxon>
        <taxon>Micrococcaceae</taxon>
        <taxon>Micrococcus</taxon>
    </lineage>
</organism>
<dbReference type="SUPFAM" id="SSF53254">
    <property type="entry name" value="Phosphoglycerate mutase-like"/>
    <property type="match status" value="1"/>
</dbReference>
<evidence type="ECO:0000256" key="2">
    <source>
        <dbReference type="PIRSR" id="PIRSR613078-2"/>
    </source>
</evidence>
<dbReference type="Gene3D" id="3.40.50.1240">
    <property type="entry name" value="Phosphoglycerate mutase-like"/>
    <property type="match status" value="1"/>
</dbReference>
<feature type="binding site" evidence="2">
    <location>
        <begin position="7"/>
        <end position="14"/>
    </location>
    <ligand>
        <name>substrate</name>
    </ligand>
</feature>
<dbReference type="AlphaFoldDB" id="A0A4Y8X5U8"/>